<gene>
    <name evidence="5" type="ORF">G4B88_015799</name>
</gene>
<proteinExistence type="inferred from homology"/>
<reference evidence="5 6" key="1">
    <citation type="journal article" date="2020" name="bioRxiv">
        <title>Sequence and annotation of 42 cannabis genomes reveals extensive copy number variation in cannabinoid synthesis and pathogen resistance genes.</title>
        <authorList>
            <person name="Mckernan K.J."/>
            <person name="Helbert Y."/>
            <person name="Kane L.T."/>
            <person name="Ebling H."/>
            <person name="Zhang L."/>
            <person name="Liu B."/>
            <person name="Eaton Z."/>
            <person name="Mclaughlin S."/>
            <person name="Kingan S."/>
            <person name="Baybayan P."/>
            <person name="Concepcion G."/>
            <person name="Jordan M."/>
            <person name="Riva A."/>
            <person name="Barbazuk W."/>
            <person name="Harkins T."/>
        </authorList>
    </citation>
    <scope>NUCLEOTIDE SEQUENCE [LARGE SCALE GENOMIC DNA]</scope>
    <source>
        <strain evidence="6">cv. Jamaican Lion 4</strain>
        <tissue evidence="5">Leaf</tissue>
    </source>
</reference>
<dbReference type="SMR" id="A0A7J6G1J4"/>
<comment type="caution">
    <text evidence="5">The sequence shown here is derived from an EMBL/GenBank/DDBJ whole genome shotgun (WGS) entry which is preliminary data.</text>
</comment>
<accession>A0A7J6G1J4</accession>
<keyword evidence="1" id="KW-0346">Stress response</keyword>
<comment type="similarity">
    <text evidence="2 3">Belongs to the small heat shock protein (HSP20) family.</text>
</comment>
<dbReference type="PROSITE" id="PS01031">
    <property type="entry name" value="SHSP"/>
    <property type="match status" value="1"/>
</dbReference>
<dbReference type="PANTHER" id="PTHR11527">
    <property type="entry name" value="HEAT-SHOCK PROTEIN 20 FAMILY MEMBER"/>
    <property type="match status" value="1"/>
</dbReference>
<dbReference type="Proteomes" id="UP000583929">
    <property type="component" value="Unassembled WGS sequence"/>
</dbReference>
<dbReference type="OrthoDB" id="1431247at2759"/>
<dbReference type="SUPFAM" id="SSF49764">
    <property type="entry name" value="HSP20-like chaperones"/>
    <property type="match status" value="1"/>
</dbReference>
<dbReference type="InterPro" id="IPR002068">
    <property type="entry name" value="A-crystallin/Hsp20_dom"/>
</dbReference>
<name>A0A7J6G1J4_CANSA</name>
<organism evidence="5 6">
    <name type="scientific">Cannabis sativa</name>
    <name type="common">Hemp</name>
    <name type="synonym">Marijuana</name>
    <dbReference type="NCBI Taxonomy" id="3483"/>
    <lineage>
        <taxon>Eukaryota</taxon>
        <taxon>Viridiplantae</taxon>
        <taxon>Streptophyta</taxon>
        <taxon>Embryophyta</taxon>
        <taxon>Tracheophyta</taxon>
        <taxon>Spermatophyta</taxon>
        <taxon>Magnoliopsida</taxon>
        <taxon>eudicotyledons</taxon>
        <taxon>Gunneridae</taxon>
        <taxon>Pentapetalae</taxon>
        <taxon>rosids</taxon>
        <taxon>fabids</taxon>
        <taxon>Rosales</taxon>
        <taxon>Cannabaceae</taxon>
        <taxon>Cannabis</taxon>
    </lineage>
</organism>
<dbReference type="InterPro" id="IPR008978">
    <property type="entry name" value="HSP20-like_chaperone"/>
</dbReference>
<dbReference type="InterPro" id="IPR031107">
    <property type="entry name" value="Small_HSP"/>
</dbReference>
<dbReference type="Gene3D" id="2.60.40.790">
    <property type="match status" value="1"/>
</dbReference>
<evidence type="ECO:0000313" key="6">
    <source>
        <dbReference type="Proteomes" id="UP000583929"/>
    </source>
</evidence>
<evidence type="ECO:0000313" key="5">
    <source>
        <dbReference type="EMBL" id="KAF4376855.1"/>
    </source>
</evidence>
<protein>
    <recommendedName>
        <fullName evidence="4">SHSP domain-containing protein</fullName>
    </recommendedName>
</protein>
<dbReference type="AlphaFoldDB" id="A0A7J6G1J4"/>
<evidence type="ECO:0000259" key="4">
    <source>
        <dbReference type="PROSITE" id="PS01031"/>
    </source>
</evidence>
<evidence type="ECO:0000256" key="3">
    <source>
        <dbReference type="RuleBase" id="RU003616"/>
    </source>
</evidence>
<sequence>MAYSVFSHPFFRFWSPPIFEDWSGSTGLMDWLESHSAHIFKFNVPGLAKEDIKVEIEDGNILHIRGEGVKEESNSKDSVLHVAERGTGKRAFSRKVELPENVKFDQIRAQVENGLLTIFVPKDTTPKPSKVRSINITSKL</sequence>
<evidence type="ECO:0000256" key="1">
    <source>
        <dbReference type="ARBA" id="ARBA00023016"/>
    </source>
</evidence>
<dbReference type="Pfam" id="PF00011">
    <property type="entry name" value="HSP20"/>
    <property type="match status" value="1"/>
</dbReference>
<dbReference type="EMBL" id="JAATIQ010000152">
    <property type="protein sequence ID" value="KAF4376855.1"/>
    <property type="molecule type" value="Genomic_DNA"/>
</dbReference>
<evidence type="ECO:0000256" key="2">
    <source>
        <dbReference type="PROSITE-ProRule" id="PRU00285"/>
    </source>
</evidence>
<keyword evidence="6" id="KW-1185">Reference proteome</keyword>
<feature type="domain" description="SHSP" evidence="4">
    <location>
        <begin position="19"/>
        <end position="137"/>
    </location>
</feature>